<sequence>MLKKLTQALQSMAGQRLHTFDPSSLGDPVALQTGWTPARSGGASFRTHKLVAVNPDRLEFRPAGGAMLFYLIFLLAGLGILIGFSAQKISSGGLAFDLDTILPIAVGAVFAAVGGGLLYFGTLPVVFDRRNGFFWKGRTAPHEVMNRRALKHFAGLKEIHALQLISEHCTGNKSSYYSYELNLVLKDGRRINVVDHGSRDKLREDAKTLSEFLQKPVWDTL</sequence>
<keyword evidence="1" id="KW-0812">Transmembrane</keyword>
<dbReference type="KEGG" id="dol:Dole_0765"/>
<dbReference type="STRING" id="96561.Dole_0765"/>
<reference evidence="2 3" key="1">
    <citation type="submission" date="2007-10" db="EMBL/GenBank/DDBJ databases">
        <title>Complete sequence of Desulfococcus oleovorans Hxd3.</title>
        <authorList>
            <consortium name="US DOE Joint Genome Institute"/>
            <person name="Copeland A."/>
            <person name="Lucas S."/>
            <person name="Lapidus A."/>
            <person name="Barry K."/>
            <person name="Glavina del Rio T."/>
            <person name="Dalin E."/>
            <person name="Tice H."/>
            <person name="Pitluck S."/>
            <person name="Kiss H."/>
            <person name="Brettin T."/>
            <person name="Bruce D."/>
            <person name="Detter J.C."/>
            <person name="Han C."/>
            <person name="Schmutz J."/>
            <person name="Larimer F."/>
            <person name="Land M."/>
            <person name="Hauser L."/>
            <person name="Kyrpides N."/>
            <person name="Kim E."/>
            <person name="Wawrik B."/>
            <person name="Richardson P."/>
        </authorList>
    </citation>
    <scope>NUCLEOTIDE SEQUENCE [LARGE SCALE GENOMIC DNA]</scope>
    <source>
        <strain evidence="3">DSM 6200 / JCM 39069 / Hxd3</strain>
    </source>
</reference>
<dbReference type="EMBL" id="CP000859">
    <property type="protein sequence ID" value="ABW66575.1"/>
    <property type="molecule type" value="Genomic_DNA"/>
</dbReference>
<gene>
    <name evidence="2" type="ordered locus">Dole_0765</name>
</gene>
<dbReference type="eggNOG" id="ENOG5032RRX">
    <property type="taxonomic scope" value="Bacteria"/>
</dbReference>
<dbReference type="AlphaFoldDB" id="A8ZVB4"/>
<dbReference type="OrthoDB" id="556365at2"/>
<accession>A8ZVB4</accession>
<organism evidence="2 3">
    <name type="scientific">Desulfosudis oleivorans (strain DSM 6200 / JCM 39069 / Hxd3)</name>
    <name type="common">Desulfococcus oleovorans</name>
    <dbReference type="NCBI Taxonomy" id="96561"/>
    <lineage>
        <taxon>Bacteria</taxon>
        <taxon>Pseudomonadati</taxon>
        <taxon>Thermodesulfobacteriota</taxon>
        <taxon>Desulfobacteria</taxon>
        <taxon>Desulfobacterales</taxon>
        <taxon>Desulfosudaceae</taxon>
        <taxon>Desulfosudis</taxon>
    </lineage>
</organism>
<proteinExistence type="predicted"/>
<evidence type="ECO:0000313" key="3">
    <source>
        <dbReference type="Proteomes" id="UP000008561"/>
    </source>
</evidence>
<evidence type="ECO:0000256" key="1">
    <source>
        <dbReference type="SAM" id="Phobius"/>
    </source>
</evidence>
<protein>
    <submittedName>
        <fullName evidence="2">Conserved hypothetical membrane protein</fullName>
    </submittedName>
</protein>
<feature type="transmembrane region" description="Helical" evidence="1">
    <location>
        <begin position="101"/>
        <end position="127"/>
    </location>
</feature>
<dbReference type="HOGENOM" id="CLU_086936_0_0_7"/>
<keyword evidence="1" id="KW-0472">Membrane</keyword>
<evidence type="ECO:0000313" key="2">
    <source>
        <dbReference type="EMBL" id="ABW66575.1"/>
    </source>
</evidence>
<dbReference type="RefSeq" id="WP_012174193.1">
    <property type="nucleotide sequence ID" value="NC_009943.1"/>
</dbReference>
<keyword evidence="3" id="KW-1185">Reference proteome</keyword>
<dbReference type="Proteomes" id="UP000008561">
    <property type="component" value="Chromosome"/>
</dbReference>
<keyword evidence="1" id="KW-1133">Transmembrane helix</keyword>
<name>A8ZVB4_DESOH</name>
<feature type="transmembrane region" description="Helical" evidence="1">
    <location>
        <begin position="67"/>
        <end position="89"/>
    </location>
</feature>